<dbReference type="InterPro" id="IPR011009">
    <property type="entry name" value="Kinase-like_dom_sf"/>
</dbReference>
<dbReference type="InterPro" id="IPR039261">
    <property type="entry name" value="FNR_nucleotide-bd"/>
</dbReference>
<evidence type="ECO:0000259" key="1">
    <source>
        <dbReference type="PROSITE" id="PS51384"/>
    </source>
</evidence>
<reference evidence="2 3" key="1">
    <citation type="submission" date="2020-05" db="EMBL/GenBank/DDBJ databases">
        <title>Identification and distribution of gene clusters putatively required for synthesis of sphingolipid metabolism inhibitors in phylogenetically diverse species of the filamentous fungus Fusarium.</title>
        <authorList>
            <person name="Kim H.-S."/>
            <person name="Busman M."/>
            <person name="Brown D.W."/>
            <person name="Divon H."/>
            <person name="Uhlig S."/>
            <person name="Proctor R.H."/>
        </authorList>
    </citation>
    <scope>NUCLEOTIDE SEQUENCE [LARGE SCALE GENOMIC DNA]</scope>
    <source>
        <strain evidence="2 3">NRRL 66235</strain>
    </source>
</reference>
<dbReference type="AlphaFoldDB" id="A0A8H6DHU6"/>
<dbReference type="PANTHER" id="PTHR37542">
    <property type="entry name" value="HELO DOMAIN-CONTAINING PROTEIN-RELATED"/>
    <property type="match status" value="1"/>
</dbReference>
<evidence type="ECO:0000313" key="2">
    <source>
        <dbReference type="EMBL" id="KAF5718393.1"/>
    </source>
</evidence>
<dbReference type="GO" id="GO:0016491">
    <property type="term" value="F:oxidoreductase activity"/>
    <property type="evidence" value="ECO:0007669"/>
    <property type="project" value="InterPro"/>
</dbReference>
<evidence type="ECO:0000313" key="3">
    <source>
        <dbReference type="Proteomes" id="UP000544331"/>
    </source>
</evidence>
<dbReference type="SUPFAM" id="SSF56112">
    <property type="entry name" value="Protein kinase-like (PK-like)"/>
    <property type="match status" value="1"/>
</dbReference>
<name>A0A8H6DHU6_9HYPO</name>
<dbReference type="EMBL" id="JAAOAN010000168">
    <property type="protein sequence ID" value="KAF5718393.1"/>
    <property type="molecule type" value="Genomic_DNA"/>
</dbReference>
<proteinExistence type="predicted"/>
<feature type="domain" description="FAD-binding FR-type" evidence="1">
    <location>
        <begin position="453"/>
        <end position="598"/>
    </location>
</feature>
<dbReference type="PANTHER" id="PTHR37542:SF1">
    <property type="entry name" value="PRION-INHIBITION AND PROPAGATION HELO DOMAIN-CONTAINING PROTEIN"/>
    <property type="match status" value="1"/>
</dbReference>
<dbReference type="OrthoDB" id="1911848at2759"/>
<gene>
    <name evidence="2" type="ORF">FMUND_5252</name>
</gene>
<dbReference type="CDD" id="cd06186">
    <property type="entry name" value="NOX_Duox_like_FAD_NADP"/>
    <property type="match status" value="1"/>
</dbReference>
<accession>A0A8H6DHU6</accession>
<dbReference type="SUPFAM" id="SSF52343">
    <property type="entry name" value="Ferredoxin reductase-like, C-terminal NADP-linked domain"/>
    <property type="match status" value="1"/>
</dbReference>
<sequence>MTQEHKALQQRILSILRGKLDAAYQNFLKFSQRSMTDMVKRLKFVRLKDTLEETIRELESWQRLYEPSWFHLIKLAPPAVDVTLNNVVKTGPPAAAEFGLAARKFRRAFKEPSAASQGVFIREEELVGYNKEAILSCTAMVASRLGDSRRLIIDTAANGAVQSKDAREFARRLRDSDPLTFGLFSCKGVVRQANTSVTAFLFRIPDGYTSIRSIRQLLLSGRTHDSLSDRLEMGKRLVNAVYYVHLYGFVHKNIRPETILSLSETEEGVIPSTACLVGFQVIRNADGKTYPLANMNWETNLYRHPLRQGNNADYYVMQHDIYSLGVCLLEIGLWESFIAYNPDGTAQPSTALGLAEDQLQLKSPNLIKEHLVTLSRSKMLRVKMGTKYSKVVETCLTCLDEGNLDFGDEREFQDNDGVTVGVRAFSGLVSFYHVYFWKPFSGVYELWIYMVCAVWFFDRLVRVLRVSKNGVRRASVIELSDEIVRLDIPAVRWLSTPGYHAYIYFPTLQPLRPWQNHPFSITNTALLQKVSTSDRASSHSSDVEMSQKIPQVAISQSVTGTDSISLYIKKHKGTTSLLRKHSNLPVLLEGPYRGNITSDVLKCDRVLLIAGGIGITGILSWTRAHVNVNLAWSLKESSMPLLQDLEPALSKIADKIISVGQRLDLRALLEHEVEAGWKRIGVVVCGPPGLCDVTRSVVVSVGRASKVVFELEVDAFSW</sequence>
<dbReference type="InterPro" id="IPR017927">
    <property type="entry name" value="FAD-bd_FR_type"/>
</dbReference>
<dbReference type="Proteomes" id="UP000544331">
    <property type="component" value="Unassembled WGS sequence"/>
</dbReference>
<dbReference type="InterPro" id="IPR013112">
    <property type="entry name" value="FAD-bd_8"/>
</dbReference>
<dbReference type="PROSITE" id="PS51384">
    <property type="entry name" value="FAD_FR"/>
    <property type="match status" value="1"/>
</dbReference>
<keyword evidence="3" id="KW-1185">Reference proteome</keyword>
<organism evidence="2 3">
    <name type="scientific">Fusarium mundagurra</name>
    <dbReference type="NCBI Taxonomy" id="1567541"/>
    <lineage>
        <taxon>Eukaryota</taxon>
        <taxon>Fungi</taxon>
        <taxon>Dikarya</taxon>
        <taxon>Ascomycota</taxon>
        <taxon>Pezizomycotina</taxon>
        <taxon>Sordariomycetes</taxon>
        <taxon>Hypocreomycetidae</taxon>
        <taxon>Hypocreales</taxon>
        <taxon>Nectriaceae</taxon>
        <taxon>Fusarium</taxon>
        <taxon>Fusarium fujikuroi species complex</taxon>
    </lineage>
</organism>
<dbReference type="Pfam" id="PF08022">
    <property type="entry name" value="FAD_binding_8"/>
    <property type="match status" value="1"/>
</dbReference>
<comment type="caution">
    <text evidence="2">The sequence shown here is derived from an EMBL/GenBank/DDBJ whole genome shotgun (WGS) entry which is preliminary data.</text>
</comment>
<dbReference type="Gene3D" id="3.40.50.80">
    <property type="entry name" value="Nucleotide-binding domain of ferredoxin-NADP reductase (FNR) module"/>
    <property type="match status" value="1"/>
</dbReference>
<dbReference type="Gene3D" id="1.10.510.10">
    <property type="entry name" value="Transferase(Phosphotransferase) domain 1"/>
    <property type="match status" value="1"/>
</dbReference>
<protein>
    <submittedName>
        <fullName evidence="2">Ferric reductase Fre2p</fullName>
    </submittedName>
</protein>